<evidence type="ECO:0000256" key="11">
    <source>
        <dbReference type="ARBA" id="ARBA00047836"/>
    </source>
</evidence>
<protein>
    <recommendedName>
        <fullName evidence="4 12">4-hydroxy-tetrahydrodipicolinate synthase</fullName>
        <shortName evidence="12">HTPA synthase</shortName>
        <ecNumber evidence="4 12">4.3.3.7</ecNumber>
    </recommendedName>
</protein>
<dbReference type="Gene3D" id="3.20.20.70">
    <property type="entry name" value="Aldolase class I"/>
    <property type="match status" value="1"/>
</dbReference>
<dbReference type="PANTHER" id="PTHR12128:SF66">
    <property type="entry name" value="4-HYDROXY-2-OXOGLUTARATE ALDOLASE, MITOCHONDRIAL"/>
    <property type="match status" value="1"/>
</dbReference>
<evidence type="ECO:0000256" key="2">
    <source>
        <dbReference type="ARBA" id="ARBA00005120"/>
    </source>
</evidence>
<comment type="caution">
    <text evidence="12">Was originally thought to be a dihydrodipicolinate synthase (DHDPS), catalyzing the condensation of (S)-aspartate-beta-semialdehyde [(S)-ASA] and pyruvate to dihydrodipicolinate (DHDP). However, it was shown in E.coli that the product of the enzymatic reaction is not dihydrodipicolinate but in fact (4S)-4-hydroxy-2,3,4,5-tetrahydro-(2S)-dipicolinic acid (HTPA), and that the consecutive dehydration reaction leading to DHDP is not spontaneous but catalyzed by DapB.</text>
</comment>
<gene>
    <name evidence="12" type="primary">dapA</name>
    <name evidence="16" type="ORF">DCMF_04935</name>
</gene>
<comment type="similarity">
    <text evidence="3 12 13">Belongs to the DapA family.</text>
</comment>
<dbReference type="AlphaFoldDB" id="A0A3G1KP30"/>
<evidence type="ECO:0000256" key="1">
    <source>
        <dbReference type="ARBA" id="ARBA00003294"/>
    </source>
</evidence>
<keyword evidence="10 12" id="KW-0704">Schiff base</keyword>
<name>A0A3G1KP30_FORW1</name>
<organism evidence="16 17">
    <name type="scientific">Formimonas warabiya</name>
    <dbReference type="NCBI Taxonomy" id="1761012"/>
    <lineage>
        <taxon>Bacteria</taxon>
        <taxon>Bacillati</taxon>
        <taxon>Bacillota</taxon>
        <taxon>Clostridia</taxon>
        <taxon>Eubacteriales</taxon>
        <taxon>Peptococcaceae</taxon>
        <taxon>Candidatus Formimonas</taxon>
    </lineage>
</organism>
<dbReference type="HAMAP" id="MF_00418">
    <property type="entry name" value="DapA"/>
    <property type="match status" value="1"/>
</dbReference>
<sequence>MRWITVNFGSVITAMVTPFKENGKVNFAQAQKLAQFLMENGSDGVVVSGTTGEASTMSFGEKADLFTAVKEAVDGKGLVIAGTGDNETKTSVELSEIATKIGVDGLLLVVPYYNKPPQEGLYQHFKAVASTTPLPIMLYNIPSRTGSNLLPETVQRLAQMDNIIAIKEATGAMDQVSELRKRLGDTFAIYSGDDSLTLPMLALGCSGVVSVVAHLVGKKIKIMIESFQAGNIQQALNIHLELFDLFRGMFITTNPIPVKTALNLMGWDLGGFRLPMVAVSEKERSFIEKLLKQYQLI</sequence>
<feature type="binding site" evidence="12 15">
    <location>
        <position position="51"/>
    </location>
    <ligand>
        <name>pyruvate</name>
        <dbReference type="ChEBI" id="CHEBI:15361"/>
    </ligand>
</feature>
<comment type="pathway">
    <text evidence="2 12">Amino-acid biosynthesis; L-lysine biosynthesis via DAP pathway; (S)-tetrahydrodipicolinate from L-aspartate: step 3/4.</text>
</comment>
<evidence type="ECO:0000256" key="10">
    <source>
        <dbReference type="ARBA" id="ARBA00023270"/>
    </source>
</evidence>
<evidence type="ECO:0000313" key="16">
    <source>
        <dbReference type="EMBL" id="ATW24219.1"/>
    </source>
</evidence>
<dbReference type="GO" id="GO:0005829">
    <property type="term" value="C:cytosol"/>
    <property type="evidence" value="ECO:0007669"/>
    <property type="project" value="TreeGrafter"/>
</dbReference>
<dbReference type="EC" id="4.3.3.7" evidence="4 12"/>
<dbReference type="InterPro" id="IPR013785">
    <property type="entry name" value="Aldolase_TIM"/>
</dbReference>
<comment type="function">
    <text evidence="1 12">Catalyzes the condensation of (S)-aspartate-beta-semialdehyde [(S)-ASA] and pyruvate to 4-hydroxy-tetrahydrodipicolinate (HTPA).</text>
</comment>
<evidence type="ECO:0000256" key="6">
    <source>
        <dbReference type="ARBA" id="ARBA00022605"/>
    </source>
</evidence>
<dbReference type="SMART" id="SM01130">
    <property type="entry name" value="DHDPS"/>
    <property type="match status" value="1"/>
</dbReference>
<comment type="subunit">
    <text evidence="12">Homotetramer; dimer of dimers.</text>
</comment>
<dbReference type="Pfam" id="PF00701">
    <property type="entry name" value="DHDPS"/>
    <property type="match status" value="1"/>
</dbReference>
<dbReference type="PROSITE" id="PS00666">
    <property type="entry name" value="DHDPS_2"/>
    <property type="match status" value="1"/>
</dbReference>
<proteinExistence type="inferred from homology"/>
<keyword evidence="8 12" id="KW-0457">Lysine biosynthesis</keyword>
<evidence type="ECO:0000256" key="15">
    <source>
        <dbReference type="PIRSR" id="PIRSR001365-2"/>
    </source>
</evidence>
<dbReference type="KEGG" id="fwa:DCMF_04935"/>
<dbReference type="InterPro" id="IPR020625">
    <property type="entry name" value="Schiff_base-form_aldolases_AS"/>
</dbReference>
<dbReference type="Proteomes" id="UP000323521">
    <property type="component" value="Chromosome"/>
</dbReference>
<feature type="binding site" evidence="12 15">
    <location>
        <position position="209"/>
    </location>
    <ligand>
        <name>pyruvate</name>
        <dbReference type="ChEBI" id="CHEBI:15361"/>
    </ligand>
</feature>
<comment type="catalytic activity">
    <reaction evidence="11 12">
        <text>L-aspartate 4-semialdehyde + pyruvate = (2S,4S)-4-hydroxy-2,3,4,5-tetrahydrodipicolinate + H2O + H(+)</text>
        <dbReference type="Rhea" id="RHEA:34171"/>
        <dbReference type="ChEBI" id="CHEBI:15361"/>
        <dbReference type="ChEBI" id="CHEBI:15377"/>
        <dbReference type="ChEBI" id="CHEBI:15378"/>
        <dbReference type="ChEBI" id="CHEBI:67139"/>
        <dbReference type="ChEBI" id="CHEBI:537519"/>
        <dbReference type="EC" id="4.3.3.7"/>
    </reaction>
</comment>
<evidence type="ECO:0000256" key="14">
    <source>
        <dbReference type="PIRSR" id="PIRSR001365-1"/>
    </source>
</evidence>
<evidence type="ECO:0000256" key="3">
    <source>
        <dbReference type="ARBA" id="ARBA00007592"/>
    </source>
</evidence>
<keyword evidence="7 12" id="KW-0220">Diaminopimelate biosynthesis</keyword>
<accession>A0A3G1KP30</accession>
<keyword evidence="17" id="KW-1185">Reference proteome</keyword>
<feature type="site" description="Part of a proton relay during catalysis" evidence="12">
    <location>
        <position position="50"/>
    </location>
</feature>
<dbReference type="NCBIfam" id="TIGR00674">
    <property type="entry name" value="dapA"/>
    <property type="match status" value="1"/>
</dbReference>
<dbReference type="PROSITE" id="PS00665">
    <property type="entry name" value="DHDPS_1"/>
    <property type="match status" value="1"/>
</dbReference>
<dbReference type="CDD" id="cd00950">
    <property type="entry name" value="DHDPS"/>
    <property type="match status" value="1"/>
</dbReference>
<keyword evidence="6 12" id="KW-0028">Amino-acid biosynthesis</keyword>
<evidence type="ECO:0000256" key="9">
    <source>
        <dbReference type="ARBA" id="ARBA00023239"/>
    </source>
</evidence>
<dbReference type="PRINTS" id="PR00146">
    <property type="entry name" value="DHPICSNTHASE"/>
</dbReference>
<dbReference type="UniPathway" id="UPA00034">
    <property type="reaction ID" value="UER00017"/>
</dbReference>
<dbReference type="InterPro" id="IPR020624">
    <property type="entry name" value="Schiff_base-form_aldolases_CS"/>
</dbReference>
<reference evidence="16 17" key="1">
    <citation type="submission" date="2016-10" db="EMBL/GenBank/DDBJ databases">
        <title>Complete Genome Sequence of Peptococcaceae strain DCMF.</title>
        <authorList>
            <person name="Edwards R.J."/>
            <person name="Holland S.I."/>
            <person name="Deshpande N.P."/>
            <person name="Wong Y.K."/>
            <person name="Ertan H."/>
            <person name="Manefield M."/>
            <person name="Russell T.L."/>
            <person name="Lee M.J."/>
        </authorList>
    </citation>
    <scope>NUCLEOTIDE SEQUENCE [LARGE SCALE GENOMIC DNA]</scope>
    <source>
        <strain evidence="16 17">DCMF</strain>
    </source>
</reference>
<dbReference type="InterPro" id="IPR002220">
    <property type="entry name" value="DapA-like"/>
</dbReference>
<feature type="active site" description="Proton donor/acceptor" evidence="12 14">
    <location>
        <position position="139"/>
    </location>
</feature>
<dbReference type="GO" id="GO:0008840">
    <property type="term" value="F:4-hydroxy-tetrahydrodipicolinate synthase activity"/>
    <property type="evidence" value="ECO:0007669"/>
    <property type="project" value="UniProtKB-UniRule"/>
</dbReference>
<dbReference type="EMBL" id="CP017634">
    <property type="protein sequence ID" value="ATW24219.1"/>
    <property type="molecule type" value="Genomic_DNA"/>
</dbReference>
<dbReference type="InterPro" id="IPR005263">
    <property type="entry name" value="DapA"/>
</dbReference>
<evidence type="ECO:0000256" key="7">
    <source>
        <dbReference type="ARBA" id="ARBA00022915"/>
    </source>
</evidence>
<dbReference type="GO" id="GO:0009089">
    <property type="term" value="P:lysine biosynthetic process via diaminopimelate"/>
    <property type="evidence" value="ECO:0007669"/>
    <property type="project" value="UniProtKB-UniRule"/>
</dbReference>
<evidence type="ECO:0000256" key="13">
    <source>
        <dbReference type="PIRNR" id="PIRNR001365"/>
    </source>
</evidence>
<evidence type="ECO:0000256" key="4">
    <source>
        <dbReference type="ARBA" id="ARBA00012086"/>
    </source>
</evidence>
<feature type="site" description="Part of a proton relay during catalysis" evidence="12">
    <location>
        <position position="113"/>
    </location>
</feature>
<dbReference type="OrthoDB" id="9782828at2"/>
<evidence type="ECO:0000256" key="5">
    <source>
        <dbReference type="ARBA" id="ARBA00022490"/>
    </source>
</evidence>
<evidence type="ECO:0000256" key="12">
    <source>
        <dbReference type="HAMAP-Rule" id="MF_00418"/>
    </source>
</evidence>
<comment type="subcellular location">
    <subcellularLocation>
        <location evidence="12">Cytoplasm</location>
    </subcellularLocation>
</comment>
<dbReference type="PANTHER" id="PTHR12128">
    <property type="entry name" value="DIHYDRODIPICOLINATE SYNTHASE"/>
    <property type="match status" value="1"/>
</dbReference>
<keyword evidence="5 12" id="KW-0963">Cytoplasm</keyword>
<dbReference type="GO" id="GO:0019877">
    <property type="term" value="P:diaminopimelate biosynthetic process"/>
    <property type="evidence" value="ECO:0007669"/>
    <property type="project" value="UniProtKB-UniRule"/>
</dbReference>
<evidence type="ECO:0000256" key="8">
    <source>
        <dbReference type="ARBA" id="ARBA00023154"/>
    </source>
</evidence>
<feature type="active site" description="Schiff-base intermediate with substrate" evidence="12 14">
    <location>
        <position position="167"/>
    </location>
</feature>
<dbReference type="PIRSF" id="PIRSF001365">
    <property type="entry name" value="DHDPS"/>
    <property type="match status" value="1"/>
</dbReference>
<dbReference type="SUPFAM" id="SSF51569">
    <property type="entry name" value="Aldolase"/>
    <property type="match status" value="1"/>
</dbReference>
<evidence type="ECO:0000313" key="17">
    <source>
        <dbReference type="Proteomes" id="UP000323521"/>
    </source>
</evidence>
<keyword evidence="9 12" id="KW-0456">Lyase</keyword>